<protein>
    <recommendedName>
        <fullName evidence="4">B30.2/SPRY domain-containing protein</fullName>
    </recommendedName>
</protein>
<proteinExistence type="predicted"/>
<keyword evidence="3" id="KW-1185">Reference proteome</keyword>
<dbReference type="Gene3D" id="2.60.120.920">
    <property type="match status" value="1"/>
</dbReference>
<dbReference type="InterPro" id="IPR043136">
    <property type="entry name" value="B30.2/SPRY_sf"/>
</dbReference>
<dbReference type="AlphaFoldDB" id="K0TFN4"/>
<dbReference type="EMBL" id="AGNL01010214">
    <property type="protein sequence ID" value="EJK69332.1"/>
    <property type="molecule type" value="Genomic_DNA"/>
</dbReference>
<evidence type="ECO:0008006" key="4">
    <source>
        <dbReference type="Google" id="ProtNLM"/>
    </source>
</evidence>
<dbReference type="SUPFAM" id="SSF49899">
    <property type="entry name" value="Concanavalin A-like lectins/glucanases"/>
    <property type="match status" value="1"/>
</dbReference>
<dbReference type="OrthoDB" id="195558at2759"/>
<evidence type="ECO:0000256" key="1">
    <source>
        <dbReference type="SAM" id="Coils"/>
    </source>
</evidence>
<feature type="coiled-coil region" evidence="1">
    <location>
        <begin position="19"/>
        <end position="46"/>
    </location>
</feature>
<name>K0TFN4_THAOC</name>
<accession>K0TFN4</accession>
<sequence>MSDDGRAKRQKSSGDGAVIISKRERITELESEIAQLRRRVVQQLEGNHEVLPVVVTATVDLSRVDTSIVTHISSFLDTSRELLNMALTCKSFGWRKPMSTLNTSLVEEVARQAVCSRATGAEMSRLPQCVSGTMTWLSILHKFENLSSFDILLGEGVEYLNGDKATVHNTGSKICSAVSSIYNMRIGSHFAEFEIIDANSGMPFIGIVRPMPGLNSRVFFEEDHYFIGNSNAYPDFLEQRSDEWGVGGVHACEYFCGTGGMSWTSWVEDEDEEEQTLLAWQGREACLPGDTIGMHLNLDEGTLTVYKNNRRLGVMKDGLSGSYFWYVSVWGGAAISIKRGEPPRA</sequence>
<keyword evidence="1" id="KW-0175">Coiled coil</keyword>
<reference evidence="2 3" key="1">
    <citation type="journal article" date="2012" name="Genome Biol.">
        <title>Genome and low-iron response of an oceanic diatom adapted to chronic iron limitation.</title>
        <authorList>
            <person name="Lommer M."/>
            <person name="Specht M."/>
            <person name="Roy A.S."/>
            <person name="Kraemer L."/>
            <person name="Andreson R."/>
            <person name="Gutowska M.A."/>
            <person name="Wolf J."/>
            <person name="Bergner S.V."/>
            <person name="Schilhabel M.B."/>
            <person name="Klostermeier U.C."/>
            <person name="Beiko R.G."/>
            <person name="Rosenstiel P."/>
            <person name="Hippler M."/>
            <person name="Laroche J."/>
        </authorList>
    </citation>
    <scope>NUCLEOTIDE SEQUENCE [LARGE SCALE GENOMIC DNA]</scope>
    <source>
        <strain evidence="2 3">CCMP1005</strain>
    </source>
</reference>
<dbReference type="Proteomes" id="UP000266841">
    <property type="component" value="Unassembled WGS sequence"/>
</dbReference>
<evidence type="ECO:0000313" key="2">
    <source>
        <dbReference type="EMBL" id="EJK69332.1"/>
    </source>
</evidence>
<gene>
    <name evidence="2" type="ORF">THAOC_09420</name>
</gene>
<evidence type="ECO:0000313" key="3">
    <source>
        <dbReference type="Proteomes" id="UP000266841"/>
    </source>
</evidence>
<comment type="caution">
    <text evidence="2">The sequence shown here is derived from an EMBL/GenBank/DDBJ whole genome shotgun (WGS) entry which is preliminary data.</text>
</comment>
<dbReference type="InterPro" id="IPR013320">
    <property type="entry name" value="ConA-like_dom_sf"/>
</dbReference>
<organism evidence="2 3">
    <name type="scientific">Thalassiosira oceanica</name>
    <name type="common">Marine diatom</name>
    <dbReference type="NCBI Taxonomy" id="159749"/>
    <lineage>
        <taxon>Eukaryota</taxon>
        <taxon>Sar</taxon>
        <taxon>Stramenopiles</taxon>
        <taxon>Ochrophyta</taxon>
        <taxon>Bacillariophyta</taxon>
        <taxon>Coscinodiscophyceae</taxon>
        <taxon>Thalassiosirophycidae</taxon>
        <taxon>Thalassiosirales</taxon>
        <taxon>Thalassiosiraceae</taxon>
        <taxon>Thalassiosira</taxon>
    </lineage>
</organism>